<organism evidence="2 3">
    <name type="scientific">Parabacteroides distasonis CL09T03C24</name>
    <dbReference type="NCBI Taxonomy" id="999417"/>
    <lineage>
        <taxon>Bacteria</taxon>
        <taxon>Pseudomonadati</taxon>
        <taxon>Bacteroidota</taxon>
        <taxon>Bacteroidia</taxon>
        <taxon>Bacteroidales</taxon>
        <taxon>Tannerellaceae</taxon>
        <taxon>Parabacteroides</taxon>
    </lineage>
</organism>
<evidence type="ECO:0000259" key="1">
    <source>
        <dbReference type="Pfam" id="PF00149"/>
    </source>
</evidence>
<dbReference type="InterPro" id="IPR004843">
    <property type="entry name" value="Calcineurin-like_PHP"/>
</dbReference>
<dbReference type="InterPro" id="IPR006186">
    <property type="entry name" value="Ser/Thr-sp_prot-phosphatase"/>
</dbReference>
<dbReference type="Proteomes" id="UP000006262">
    <property type="component" value="Unassembled WGS sequence"/>
</dbReference>
<dbReference type="InterPro" id="IPR029052">
    <property type="entry name" value="Metallo-depent_PP-like"/>
</dbReference>
<evidence type="ECO:0000313" key="3">
    <source>
        <dbReference type="Proteomes" id="UP000006262"/>
    </source>
</evidence>
<dbReference type="RefSeq" id="WP_005864171.1">
    <property type="nucleotide sequence ID" value="NZ_JH976486.1"/>
</dbReference>
<feature type="domain" description="Calcineurin-like phosphoesterase" evidence="1">
    <location>
        <begin position="10"/>
        <end position="181"/>
    </location>
</feature>
<reference evidence="2 3" key="1">
    <citation type="submission" date="2012-02" db="EMBL/GenBank/DDBJ databases">
        <title>The Genome Sequence of Parabacteroides distasonis CL09T03C24.</title>
        <authorList>
            <consortium name="The Broad Institute Genome Sequencing Platform"/>
            <person name="Earl A."/>
            <person name="Ward D."/>
            <person name="Feldgarden M."/>
            <person name="Gevers D."/>
            <person name="Zitomersky N.L."/>
            <person name="Coyne M.J."/>
            <person name="Comstock L.E."/>
            <person name="Young S.K."/>
            <person name="Zeng Q."/>
            <person name="Gargeya S."/>
            <person name="Fitzgerald M."/>
            <person name="Haas B."/>
            <person name="Abouelleil A."/>
            <person name="Alvarado L."/>
            <person name="Arachchi H.M."/>
            <person name="Berlin A."/>
            <person name="Chapman S.B."/>
            <person name="Gearin G."/>
            <person name="Goldberg J."/>
            <person name="Griggs A."/>
            <person name="Gujja S."/>
            <person name="Hansen M."/>
            <person name="Heiman D."/>
            <person name="Howarth C."/>
            <person name="Larimer J."/>
            <person name="Lui A."/>
            <person name="MacDonald P.J.P."/>
            <person name="McCowen C."/>
            <person name="Montmayeur A."/>
            <person name="Murphy C."/>
            <person name="Neiman D."/>
            <person name="Pearson M."/>
            <person name="Priest M."/>
            <person name="Roberts A."/>
            <person name="Saif S."/>
            <person name="Shea T."/>
            <person name="Sisk P."/>
            <person name="Stolte C."/>
            <person name="Sykes S."/>
            <person name="Wortman J."/>
            <person name="Nusbaum C."/>
            <person name="Birren B."/>
        </authorList>
    </citation>
    <scope>NUCLEOTIDE SEQUENCE [LARGE SCALE GENOMIC DNA]</scope>
    <source>
        <strain evidence="2 3">CL09T03C24</strain>
    </source>
</reference>
<comment type="caution">
    <text evidence="2">The sequence shown here is derived from an EMBL/GenBank/DDBJ whole genome shotgun (WGS) entry which is preliminary data.</text>
</comment>
<dbReference type="GO" id="GO:0016787">
    <property type="term" value="F:hydrolase activity"/>
    <property type="evidence" value="ECO:0007669"/>
    <property type="project" value="InterPro"/>
</dbReference>
<accession>A0AAD2TRE0</accession>
<dbReference type="Gene3D" id="3.60.21.10">
    <property type="match status" value="1"/>
</dbReference>
<dbReference type="EMBL" id="AGZN01000012">
    <property type="protein sequence ID" value="EKN29741.1"/>
    <property type="molecule type" value="Genomic_DNA"/>
</dbReference>
<dbReference type="SUPFAM" id="SSF56300">
    <property type="entry name" value="Metallo-dependent phosphatases"/>
    <property type="match status" value="1"/>
</dbReference>
<proteinExistence type="predicted"/>
<protein>
    <recommendedName>
        <fullName evidence="1">Calcineurin-like phosphoesterase domain-containing protein</fullName>
    </recommendedName>
</protein>
<name>A0AAD2TRE0_PARDI</name>
<dbReference type="PRINTS" id="PR00114">
    <property type="entry name" value="STPHPHTASE"/>
</dbReference>
<dbReference type="AlphaFoldDB" id="A0AAD2TRE0"/>
<dbReference type="Pfam" id="PF00149">
    <property type="entry name" value="Metallophos"/>
    <property type="match status" value="1"/>
</dbReference>
<gene>
    <name evidence="2" type="ORF">HMPREF1059_01342</name>
</gene>
<sequence>MNIVESDKKKVVVCGDIHGEFETLVYNLKINNITDSLIIVAGDCGFGFHKASYYDMLYKRLAPKLRTQGNIIFFVRGNHDDPDYFDGKTFVKKYMRCVADYTVVSVAGRNILCVGGAISIDREPRLREMELNRILGKDKQPLYWKDEAPVFLPDEIKELTQSGIKIDTVVTHTAPDFCEKRSKSGLTEWVKLDPSLLNDIALERLSMTSLYDELIGNGHILQKWYYGHFHNTTFVIIDRVSFVMLNILEFELLS</sequence>
<evidence type="ECO:0000313" key="2">
    <source>
        <dbReference type="EMBL" id="EKN29741.1"/>
    </source>
</evidence>